<dbReference type="Proteomes" id="UP000178776">
    <property type="component" value="Chromosome"/>
</dbReference>
<comment type="function">
    <text evidence="5">Plays a role in cell envelope biogenesis, maintenance of cell envelope integrity and membrane homeostasis.</text>
</comment>
<dbReference type="STRING" id="1108595.BKX93_05360"/>
<dbReference type="EMBL" id="CP017707">
    <property type="protein sequence ID" value="AOZ49480.1"/>
    <property type="molecule type" value="Genomic_DNA"/>
</dbReference>
<name>A0A1D9LE13_9NEIS</name>
<dbReference type="NCBIfam" id="TIGR00997">
    <property type="entry name" value="ispZ"/>
    <property type="match status" value="1"/>
</dbReference>
<accession>A0A1D9LE13</accession>
<dbReference type="PANTHER" id="PTHR36917">
    <property type="entry name" value="INTRACELLULAR SEPTATION PROTEIN A-RELATED"/>
    <property type="match status" value="1"/>
</dbReference>
<dbReference type="Pfam" id="PF04279">
    <property type="entry name" value="IspA"/>
    <property type="match status" value="1"/>
</dbReference>
<evidence type="ECO:0000313" key="6">
    <source>
        <dbReference type="EMBL" id="AOZ49480.1"/>
    </source>
</evidence>
<keyword evidence="3 5" id="KW-1133">Transmembrane helix</keyword>
<dbReference type="RefSeq" id="WP_046156585.1">
    <property type="nucleotide sequence ID" value="NZ_CP017707.1"/>
</dbReference>
<feature type="transmembrane region" description="Helical" evidence="5">
    <location>
        <begin position="121"/>
        <end position="139"/>
    </location>
</feature>
<dbReference type="InterPro" id="IPR006008">
    <property type="entry name" value="YciB"/>
</dbReference>
<feature type="transmembrane region" description="Helical" evidence="5">
    <location>
        <begin position="81"/>
        <end position="101"/>
    </location>
</feature>
<comment type="subcellular location">
    <subcellularLocation>
        <location evidence="5">Cell inner membrane</location>
        <topology evidence="5">Multi-pass membrane protein</topology>
    </subcellularLocation>
</comment>
<keyword evidence="4 5" id="KW-0472">Membrane</keyword>
<sequence>MKFFTDLLPVLLFFGAYWLTRDMFLATGVAIAATAAMVAWAWFKHRKVDTMQWISLGLIVVLGGATLLLHDKHFIMWKPTVLYWVMGAGLLISEFAGKNGLRLMMGKQIEMPDSVWRKLTWAWGGFFAFMGALNLFVAYHFSEDVWVNFKLFGGMGLMLLFVIAQSLFLAKYIEEKK</sequence>
<dbReference type="NCBIfam" id="NF001325">
    <property type="entry name" value="PRK00259.1-3"/>
    <property type="match status" value="1"/>
</dbReference>
<keyword evidence="1 5" id="KW-1003">Cell membrane</keyword>
<dbReference type="AlphaFoldDB" id="A0A1D9LE13"/>
<dbReference type="GeneID" id="68840631"/>
<gene>
    <name evidence="5" type="primary">yciB</name>
    <name evidence="6" type="ORF">BKX93_05360</name>
</gene>
<keyword evidence="5" id="KW-0997">Cell inner membrane</keyword>
<organism evidence="6 7">
    <name type="scientific">Chromobacterium vaccinii</name>
    <dbReference type="NCBI Taxonomy" id="1108595"/>
    <lineage>
        <taxon>Bacteria</taxon>
        <taxon>Pseudomonadati</taxon>
        <taxon>Pseudomonadota</taxon>
        <taxon>Betaproteobacteria</taxon>
        <taxon>Neisseriales</taxon>
        <taxon>Chromobacteriaceae</taxon>
        <taxon>Chromobacterium</taxon>
    </lineage>
</organism>
<evidence type="ECO:0000256" key="1">
    <source>
        <dbReference type="ARBA" id="ARBA00022475"/>
    </source>
</evidence>
<feature type="transmembrane region" description="Helical" evidence="5">
    <location>
        <begin position="23"/>
        <end position="43"/>
    </location>
</feature>
<evidence type="ECO:0000313" key="7">
    <source>
        <dbReference type="Proteomes" id="UP000178776"/>
    </source>
</evidence>
<feature type="transmembrane region" description="Helical" evidence="5">
    <location>
        <begin position="151"/>
        <end position="170"/>
    </location>
</feature>
<comment type="similarity">
    <text evidence="5">Belongs to the YciB family.</text>
</comment>
<dbReference type="KEGG" id="cvc:BKX93_05360"/>
<dbReference type="GO" id="GO:0005886">
    <property type="term" value="C:plasma membrane"/>
    <property type="evidence" value="ECO:0007669"/>
    <property type="project" value="UniProtKB-SubCell"/>
</dbReference>
<protein>
    <recommendedName>
        <fullName evidence="5">Inner membrane-spanning protein YciB</fullName>
    </recommendedName>
</protein>
<feature type="transmembrane region" description="Helical" evidence="5">
    <location>
        <begin position="50"/>
        <end position="69"/>
    </location>
</feature>
<evidence type="ECO:0000256" key="5">
    <source>
        <dbReference type="HAMAP-Rule" id="MF_00189"/>
    </source>
</evidence>
<evidence type="ECO:0000256" key="2">
    <source>
        <dbReference type="ARBA" id="ARBA00022692"/>
    </source>
</evidence>
<evidence type="ECO:0000256" key="3">
    <source>
        <dbReference type="ARBA" id="ARBA00022989"/>
    </source>
</evidence>
<proteinExistence type="inferred from homology"/>
<reference evidence="6 7" key="1">
    <citation type="submission" date="2016-10" db="EMBL/GenBank/DDBJ databases">
        <title>Chromobacterium muskegensis sp. nov., an insecticidal bacterium isolated from Sphagnum bogs.</title>
        <authorList>
            <person name="Sparks M.E."/>
            <person name="Blackburn M.B."/>
            <person name="Gundersen-Rindal D.E."/>
            <person name="Mitchell A."/>
            <person name="Farrar R."/>
            <person name="Kuhar D."/>
        </authorList>
    </citation>
    <scope>NUCLEOTIDE SEQUENCE [LARGE SCALE GENOMIC DNA]</scope>
    <source>
        <strain evidence="6 7">21-1</strain>
    </source>
</reference>
<keyword evidence="2 5" id="KW-0812">Transmembrane</keyword>
<dbReference type="PANTHER" id="PTHR36917:SF1">
    <property type="entry name" value="INNER MEMBRANE-SPANNING PROTEIN YCIB"/>
    <property type="match status" value="1"/>
</dbReference>
<evidence type="ECO:0000256" key="4">
    <source>
        <dbReference type="ARBA" id="ARBA00023136"/>
    </source>
</evidence>
<dbReference type="HAMAP" id="MF_00189">
    <property type="entry name" value="YciB"/>
    <property type="match status" value="1"/>
</dbReference>